<feature type="transmembrane region" description="Helical" evidence="6">
    <location>
        <begin position="214"/>
        <end position="233"/>
    </location>
</feature>
<keyword evidence="5 6" id="KW-0472">Membrane</keyword>
<evidence type="ECO:0000256" key="5">
    <source>
        <dbReference type="ARBA" id="ARBA00023136"/>
    </source>
</evidence>
<dbReference type="InterPro" id="IPR027417">
    <property type="entry name" value="P-loop_NTPase"/>
</dbReference>
<feature type="transmembrane region" description="Helical" evidence="6">
    <location>
        <begin position="164"/>
        <end position="184"/>
    </location>
</feature>
<evidence type="ECO:0000313" key="8">
    <source>
        <dbReference type="Proteomes" id="UP001243846"/>
    </source>
</evidence>
<dbReference type="CDD" id="cd06581">
    <property type="entry name" value="TM_PBP1_LivM_like"/>
    <property type="match status" value="1"/>
</dbReference>
<keyword evidence="2" id="KW-1003">Cell membrane</keyword>
<feature type="transmembrane region" description="Helical" evidence="6">
    <location>
        <begin position="67"/>
        <end position="83"/>
    </location>
</feature>
<feature type="transmembrane region" description="Helical" evidence="6">
    <location>
        <begin position="89"/>
        <end position="109"/>
    </location>
</feature>
<protein>
    <submittedName>
        <fullName evidence="7">Branched-chain amino acid ABC transporter permease</fullName>
    </submittedName>
</protein>
<keyword evidence="3 6" id="KW-0812">Transmembrane</keyword>
<name>A0ABT8D335_9RHOB</name>
<evidence type="ECO:0000313" key="7">
    <source>
        <dbReference type="EMBL" id="MDN3710731.1"/>
    </source>
</evidence>
<accession>A0ABT8D335</accession>
<dbReference type="Gene3D" id="3.40.50.300">
    <property type="entry name" value="P-loop containing nucleotide triphosphate hydrolases"/>
    <property type="match status" value="1"/>
</dbReference>
<organism evidence="7 8">
    <name type="scientific">Paracoccus cavernae</name>
    <dbReference type="NCBI Taxonomy" id="1571207"/>
    <lineage>
        <taxon>Bacteria</taxon>
        <taxon>Pseudomonadati</taxon>
        <taxon>Pseudomonadota</taxon>
        <taxon>Alphaproteobacteria</taxon>
        <taxon>Rhodobacterales</taxon>
        <taxon>Paracoccaceae</taxon>
        <taxon>Paracoccus</taxon>
    </lineage>
</organism>
<dbReference type="Pfam" id="PF02653">
    <property type="entry name" value="BPD_transp_2"/>
    <property type="match status" value="1"/>
</dbReference>
<feature type="transmembrane region" description="Helical" evidence="6">
    <location>
        <begin position="39"/>
        <end position="60"/>
    </location>
</feature>
<dbReference type="EMBL" id="JAUFRC010000001">
    <property type="protein sequence ID" value="MDN3710731.1"/>
    <property type="molecule type" value="Genomic_DNA"/>
</dbReference>
<keyword evidence="4 6" id="KW-1133">Transmembrane helix</keyword>
<dbReference type="SUPFAM" id="SSF52540">
    <property type="entry name" value="P-loop containing nucleoside triphosphate hydrolases"/>
    <property type="match status" value="1"/>
</dbReference>
<evidence type="ECO:0000256" key="2">
    <source>
        <dbReference type="ARBA" id="ARBA00022475"/>
    </source>
</evidence>
<feature type="transmembrane region" description="Helical" evidence="6">
    <location>
        <begin position="253"/>
        <end position="276"/>
    </location>
</feature>
<feature type="transmembrane region" description="Helical" evidence="6">
    <location>
        <begin position="288"/>
        <end position="309"/>
    </location>
</feature>
<gene>
    <name evidence="7" type="ORF">QWZ10_00795</name>
</gene>
<proteinExistence type="predicted"/>
<comment type="caution">
    <text evidence="7">The sequence shown here is derived from an EMBL/GenBank/DDBJ whole genome shotgun (WGS) entry which is preliminary data.</text>
</comment>
<comment type="subcellular location">
    <subcellularLocation>
        <location evidence="1">Cell membrane</location>
        <topology evidence="1">Multi-pass membrane protein</topology>
    </subcellularLocation>
</comment>
<reference evidence="8" key="1">
    <citation type="journal article" date="2019" name="Int. J. Syst. Evol. Microbiol.">
        <title>The Global Catalogue of Microorganisms (GCM) 10K type strain sequencing project: providing services to taxonomists for standard genome sequencing and annotation.</title>
        <authorList>
            <consortium name="The Broad Institute Genomics Platform"/>
            <consortium name="The Broad Institute Genome Sequencing Center for Infectious Disease"/>
            <person name="Wu L."/>
            <person name="Ma J."/>
        </authorList>
    </citation>
    <scope>NUCLEOTIDE SEQUENCE [LARGE SCALE GENOMIC DNA]</scope>
    <source>
        <strain evidence="8">CECT 8482</strain>
    </source>
</reference>
<dbReference type="Proteomes" id="UP001243846">
    <property type="component" value="Unassembled WGS sequence"/>
</dbReference>
<evidence type="ECO:0000256" key="4">
    <source>
        <dbReference type="ARBA" id="ARBA00022989"/>
    </source>
</evidence>
<evidence type="ECO:0000256" key="3">
    <source>
        <dbReference type="ARBA" id="ARBA00022692"/>
    </source>
</evidence>
<dbReference type="InterPro" id="IPR001851">
    <property type="entry name" value="ABC_transp_permease"/>
</dbReference>
<dbReference type="PANTHER" id="PTHR30482">
    <property type="entry name" value="HIGH-AFFINITY BRANCHED-CHAIN AMINO ACID TRANSPORT SYSTEM PERMEASE"/>
    <property type="match status" value="1"/>
</dbReference>
<evidence type="ECO:0000256" key="1">
    <source>
        <dbReference type="ARBA" id="ARBA00004651"/>
    </source>
</evidence>
<feature type="transmembrane region" description="Helical" evidence="6">
    <location>
        <begin position="116"/>
        <end position="136"/>
    </location>
</feature>
<keyword evidence="8" id="KW-1185">Reference proteome</keyword>
<evidence type="ECO:0000256" key="6">
    <source>
        <dbReference type="SAM" id="Phobius"/>
    </source>
</evidence>
<sequence>MADMSSKIPKIHPVLIAALGVLVLPFALGALGLTSSSAVEVVIFALACMGLNLLAGYTGLVSFGHGAWFGCGAYAAALTALALPGHAFALPLLAALLVTALAATAFGWLMLRRRGVYFSLMTLALSALGFTVAFRWTSLTGGENGLGGVERPVLFGFDLNDNMTFYWVVAAIALVVIAVLWRFVRSPLGRVLEAIRENETRATALGYPVARYKLAAFVASATVTGLAGALLMYKNRMTSAEPMSVIFSGELLAMAVIGGMRGFLGPALGAVFYILFREYLSIYTENWLLWFGLVFMGFVLFARDGLIGIGRQILAKFFPGPDLSAAMSDRRTEERPLPEMLRAKGDAAGEVLSAKGLIKRFGAFKAVDGVTIDVKDRTLHALIGPNGAGKTTAFNLLRGCSRHPRGRSR</sequence>
<dbReference type="PANTHER" id="PTHR30482:SF17">
    <property type="entry name" value="ABC TRANSPORTER ATP-BINDING PROTEIN"/>
    <property type="match status" value="1"/>
</dbReference>
<dbReference type="InterPro" id="IPR043428">
    <property type="entry name" value="LivM-like"/>
</dbReference>